<keyword evidence="1" id="KW-0808">Transferase</keyword>
<gene>
    <name evidence="1" type="ORF">E1B25_20120</name>
</gene>
<dbReference type="OrthoDB" id="5148555at2"/>
<protein>
    <submittedName>
        <fullName evidence="1">Glycosyltransferase family 2 protein</fullName>
    </submittedName>
</protein>
<reference evidence="1 2" key="1">
    <citation type="submission" date="2019-03" db="EMBL/GenBank/DDBJ databases">
        <authorList>
            <person name="Zhang S."/>
        </authorList>
    </citation>
    <scope>NUCLEOTIDE SEQUENCE [LARGE SCALE GENOMIC DNA]</scope>
    <source>
        <strain evidence="1 2">S4J41</strain>
    </source>
</reference>
<dbReference type="EMBL" id="SMFP01000021">
    <property type="protein sequence ID" value="TDE34246.1"/>
    <property type="molecule type" value="Genomic_DNA"/>
</dbReference>
<dbReference type="SUPFAM" id="SSF53448">
    <property type="entry name" value="Nucleotide-diphospho-sugar transferases"/>
    <property type="match status" value="1"/>
</dbReference>
<evidence type="ECO:0000313" key="2">
    <source>
        <dbReference type="Proteomes" id="UP000294662"/>
    </source>
</evidence>
<evidence type="ECO:0000313" key="1">
    <source>
        <dbReference type="EMBL" id="TDE34246.1"/>
    </source>
</evidence>
<dbReference type="InterPro" id="IPR029044">
    <property type="entry name" value="Nucleotide-diphossugar_trans"/>
</dbReference>
<comment type="caution">
    <text evidence="1">The sequence shown here is derived from an EMBL/GenBank/DDBJ whole genome shotgun (WGS) entry which is preliminary data.</text>
</comment>
<organism evidence="1 2">
    <name type="scientific">Antarcticimicrobium sediminis</name>
    <dbReference type="NCBI Taxonomy" id="2546227"/>
    <lineage>
        <taxon>Bacteria</taxon>
        <taxon>Pseudomonadati</taxon>
        <taxon>Pseudomonadota</taxon>
        <taxon>Alphaproteobacteria</taxon>
        <taxon>Rhodobacterales</taxon>
        <taxon>Paracoccaceae</taxon>
        <taxon>Antarcticimicrobium</taxon>
    </lineage>
</organism>
<dbReference type="GO" id="GO:0016740">
    <property type="term" value="F:transferase activity"/>
    <property type="evidence" value="ECO:0007669"/>
    <property type="project" value="UniProtKB-KW"/>
</dbReference>
<dbReference type="Proteomes" id="UP000294662">
    <property type="component" value="Unassembled WGS sequence"/>
</dbReference>
<dbReference type="RefSeq" id="WP_132831378.1">
    <property type="nucleotide sequence ID" value="NZ_SMFP01000021.1"/>
</dbReference>
<accession>A0A4V2Z6W3</accession>
<sequence>MITLQNFLFPDPAICTERELYFHTEGEIGFSQTAGTLWVGETGVVRLDTYFNLFNIGKWHRACQLDGLFAEFHGKGRVEIRVFQAIPEQSWEVLFCEVVTLEDEQPCIADLSHYTDRSTRGLIFVEIKALDRDGATLTGGRFATAETSLPAPLPRLAVSITTFKREAQVRQTVTRLDAFLKAFDYGDQVQVQVVDNGQSAEIQTSDHVTPIDNANYGGAGGFARGLLEAEKSGCTHCLFMDDDASFHMENIARTYMFLALARDPKAAIAGAMINNTHKWMMWENGAWFDRVCHPIHGGTDLRNPEAVFRMEFESTGKQQPTFYGGWWFFAFTIAEVKHHPFPFFVRGDDISFSLMNDFDIVLLNGVVSFQDDFIEKENPQTLYLDVRSHVVHHFVSKELIRSPLATAVVPIRRIMRSLLRLHYETARAELLAWQDAMKGPQFFDDNIDMAARRATIKGLIKREVWHEINPQTLVEKRRLTLKSHRWRDRMGKYTLNGHLMPFSARRWDQIVLGIGDRSPVFPAFGAAEITYLNTSRDKGYTVRQSKREFFSICWEMTKTLVQFLRDYDQIKAAYRKGYEDITTRDYWEKRLG</sequence>
<dbReference type="AlphaFoldDB" id="A0A4V2Z6W3"/>
<dbReference type="Gene3D" id="3.90.550.60">
    <property type="match status" value="1"/>
</dbReference>
<proteinExistence type="predicted"/>
<keyword evidence="2" id="KW-1185">Reference proteome</keyword>
<name>A0A4V2Z6W3_9RHOB</name>